<evidence type="ECO:0008006" key="4">
    <source>
        <dbReference type="Google" id="ProtNLM"/>
    </source>
</evidence>
<evidence type="ECO:0000313" key="3">
    <source>
        <dbReference type="Proteomes" id="UP000290657"/>
    </source>
</evidence>
<proteinExistence type="predicted"/>
<name>A0A4Q0XQT6_9BACT</name>
<dbReference type="EMBL" id="PDKN01000003">
    <property type="protein sequence ID" value="RXJ57968.1"/>
    <property type="molecule type" value="Genomic_DNA"/>
</dbReference>
<feature type="signal peptide" evidence="1">
    <location>
        <begin position="1"/>
        <end position="17"/>
    </location>
</feature>
<gene>
    <name evidence="2" type="ORF">CRV04_05535</name>
</gene>
<protein>
    <recommendedName>
        <fullName evidence="4">Periplasmic protein</fullName>
    </recommendedName>
</protein>
<comment type="caution">
    <text evidence="2">The sequence shown here is derived from an EMBL/GenBank/DDBJ whole genome shotgun (WGS) entry which is preliminary data.</text>
</comment>
<reference evidence="2 3" key="1">
    <citation type="submission" date="2017-10" db="EMBL/GenBank/DDBJ databases">
        <title>Genomics of the genus Arcobacter.</title>
        <authorList>
            <person name="Perez-Cataluna A."/>
            <person name="Figueras M.J."/>
        </authorList>
    </citation>
    <scope>NUCLEOTIDE SEQUENCE [LARGE SCALE GENOMIC DNA]</scope>
    <source>
        <strain evidence="2 3">CECT 8987</strain>
    </source>
</reference>
<dbReference type="Proteomes" id="UP000290657">
    <property type="component" value="Unassembled WGS sequence"/>
</dbReference>
<keyword evidence="3" id="KW-1185">Reference proteome</keyword>
<keyword evidence="1" id="KW-0732">Signal</keyword>
<evidence type="ECO:0000256" key="1">
    <source>
        <dbReference type="SAM" id="SignalP"/>
    </source>
</evidence>
<feature type="chain" id="PRO_5020261525" description="Periplasmic protein" evidence="1">
    <location>
        <begin position="18"/>
        <end position="274"/>
    </location>
</feature>
<dbReference type="OrthoDB" id="5338450at2"/>
<dbReference type="RefSeq" id="WP_128995831.1">
    <property type="nucleotide sequence ID" value="NZ_PDKN01000003.1"/>
</dbReference>
<organism evidence="2 3">
    <name type="scientific">Candidatus Marinarcus aquaticus</name>
    <dbReference type="NCBI Taxonomy" id="2044504"/>
    <lineage>
        <taxon>Bacteria</taxon>
        <taxon>Pseudomonadati</taxon>
        <taxon>Campylobacterota</taxon>
        <taxon>Epsilonproteobacteria</taxon>
        <taxon>Campylobacterales</taxon>
        <taxon>Arcobacteraceae</taxon>
        <taxon>Candidatus Marinarcus</taxon>
    </lineage>
</organism>
<dbReference type="AlphaFoldDB" id="A0A4Q0XQT6"/>
<sequence length="274" mass="32260">MFKLIFTALFLSLTLQASVLFDKIENLIGEQNYKEHKNLIQFLFSQNPSKYTLSGEKLNYLNIIKELKQNGLLNLQLAEPKEILVEFYTSTDPVKSLKILNETLKSLGYYYYFTKHSSYDGDGSLKWVIKLKTEFMIDPQLFISELLKKESRIIEIKREENDTWIYKIDTNFANISESIFIDSNEIVKLQKPLRPYFISIKGGKVIKVMSTALNYWYPHIVFYDEHLNILNIVKEDKIFKRISLRIPDQTKYIKINDLYTLVNIKRGLSVIIKE</sequence>
<evidence type="ECO:0000313" key="2">
    <source>
        <dbReference type="EMBL" id="RXJ57968.1"/>
    </source>
</evidence>
<accession>A0A4Q0XQT6</accession>